<dbReference type="EMBL" id="JGZI01000002">
    <property type="protein sequence ID" value="KFI84247.1"/>
    <property type="molecule type" value="Genomic_DNA"/>
</dbReference>
<dbReference type="RefSeq" id="WP_033496046.1">
    <property type="nucleotide sequence ID" value="NZ_JGZI01000002.1"/>
</dbReference>
<evidence type="ECO:0000313" key="2">
    <source>
        <dbReference type="Proteomes" id="UP000029050"/>
    </source>
</evidence>
<comment type="caution">
    <text evidence="1">The sequence shown here is derived from an EMBL/GenBank/DDBJ whole genome shotgun (WGS) entry which is preliminary data.</text>
</comment>
<dbReference type="SUPFAM" id="SSF53254">
    <property type="entry name" value="Phosphoglycerate mutase-like"/>
    <property type="match status" value="1"/>
</dbReference>
<dbReference type="InterPro" id="IPR029033">
    <property type="entry name" value="His_PPase_superfam"/>
</dbReference>
<dbReference type="Pfam" id="PF00300">
    <property type="entry name" value="His_Phos_1"/>
    <property type="match status" value="1"/>
</dbReference>
<dbReference type="PANTHER" id="PTHR48100">
    <property type="entry name" value="BROAD-SPECIFICITY PHOSPHATASE YOR283W-RELATED"/>
    <property type="match status" value="1"/>
</dbReference>
<dbReference type="OrthoDB" id="3215466at2"/>
<sequence length="219" mass="24911">MTTTKVSLVRHGEVFNPEHVLYERLPGFHLSDRGQRMARATARYIAQQPSLNKAVAVFSSPLDRTRETSQAILEALNEKRAERDAKPLNVVFDDRIIEAGNEFRGKRIGHGDGAVWRKGNIHLLRNLWKPSWGETYQQIAQRVGDFVYEKVDEYPGEHIIVVSHESPIWTFRHLLEKGRAEHNMMMRHTGLASVTTITFDDATKLPIAIEYADPAASVI</sequence>
<evidence type="ECO:0000313" key="1">
    <source>
        <dbReference type="EMBL" id="KFI84247.1"/>
    </source>
</evidence>
<dbReference type="GeneID" id="98299368"/>
<dbReference type="GO" id="GO:0005737">
    <property type="term" value="C:cytoplasm"/>
    <property type="evidence" value="ECO:0007669"/>
    <property type="project" value="TreeGrafter"/>
</dbReference>
<dbReference type="AlphaFoldDB" id="A0A087CLU7"/>
<dbReference type="InterPro" id="IPR050275">
    <property type="entry name" value="PGM_Phosphatase"/>
</dbReference>
<dbReference type="CDD" id="cd07067">
    <property type="entry name" value="HP_PGM_like"/>
    <property type="match status" value="1"/>
</dbReference>
<organism evidence="1 2">
    <name type="scientific">Bifidobacterium psychraerophilum</name>
    <dbReference type="NCBI Taxonomy" id="218140"/>
    <lineage>
        <taxon>Bacteria</taxon>
        <taxon>Bacillati</taxon>
        <taxon>Actinomycetota</taxon>
        <taxon>Actinomycetes</taxon>
        <taxon>Bifidobacteriales</taxon>
        <taxon>Bifidobacteriaceae</taxon>
        <taxon>Bifidobacterium</taxon>
    </lineage>
</organism>
<gene>
    <name evidence="1" type="ORF">BPSY_0125</name>
</gene>
<dbReference type="STRING" id="218140.BPSY_0125"/>
<dbReference type="SMART" id="SM00855">
    <property type="entry name" value="PGAM"/>
    <property type="match status" value="1"/>
</dbReference>
<dbReference type="GO" id="GO:0016791">
    <property type="term" value="F:phosphatase activity"/>
    <property type="evidence" value="ECO:0007669"/>
    <property type="project" value="TreeGrafter"/>
</dbReference>
<dbReference type="Proteomes" id="UP000029050">
    <property type="component" value="Unassembled WGS sequence"/>
</dbReference>
<dbReference type="eggNOG" id="COG0406">
    <property type="taxonomic scope" value="Bacteria"/>
</dbReference>
<dbReference type="PANTHER" id="PTHR48100:SF51">
    <property type="entry name" value="PHOSPHOGLYCERATE MUTASE"/>
    <property type="match status" value="1"/>
</dbReference>
<dbReference type="InterPro" id="IPR013078">
    <property type="entry name" value="His_Pase_superF_clade-1"/>
</dbReference>
<dbReference type="Gene3D" id="3.40.50.1240">
    <property type="entry name" value="Phosphoglycerate mutase-like"/>
    <property type="match status" value="1"/>
</dbReference>
<accession>A0A087CLU7</accession>
<protein>
    <submittedName>
        <fullName evidence="1">Phosphoglycerate mutase</fullName>
    </submittedName>
</protein>
<reference evidence="1 2" key="1">
    <citation type="submission" date="2014-03" db="EMBL/GenBank/DDBJ databases">
        <title>Genomics of Bifidobacteria.</title>
        <authorList>
            <person name="Ventura M."/>
            <person name="Milani C."/>
            <person name="Lugli G.A."/>
        </authorList>
    </citation>
    <scope>NUCLEOTIDE SEQUENCE [LARGE SCALE GENOMIC DNA]</scope>
    <source>
        <strain evidence="1 2">LMG 21775</strain>
    </source>
</reference>
<name>A0A087CLU7_9BIFI</name>
<keyword evidence="2" id="KW-1185">Reference proteome</keyword>
<proteinExistence type="predicted"/>